<accession>A0A7K1XTK5</accession>
<sequence length="330" mass="36309">MTQTPNVRWGVLGTAKIAREKVIPAMQRSAFAEVTAIASRMRERAESTAANLGIAKAYGTYRELLDDADIDAVYISLPNHLHVPWAVKCLEAGKHVLCEKPVGLSPAEAEELLLAAGKYPGLKVMEAFMYRFHPQWRQAKQWVTEGAIGDLKVIQSVFSYYNADPANIRNQVEAGGGGLMDIGCYCVSLSRLIFGAEPVRVLGMQEHDPMMGTDRVTSGILDFGTGSSHFTCSTQLMYYQRVNIMGTTGRIEIEVPFNPLPDKAVKVWLHRQSGTEERVFSDINQFTIQADEFSRAILDGTPAPFPLDDAVKNMRVIAQVVKSAAAGAWV</sequence>
<evidence type="ECO:0000256" key="2">
    <source>
        <dbReference type="ARBA" id="ARBA00023002"/>
    </source>
</evidence>
<dbReference type="InterPro" id="IPR050984">
    <property type="entry name" value="Gfo/Idh/MocA_domain"/>
</dbReference>
<dbReference type="GO" id="GO:0000166">
    <property type="term" value="F:nucleotide binding"/>
    <property type="evidence" value="ECO:0007669"/>
    <property type="project" value="InterPro"/>
</dbReference>
<dbReference type="Pfam" id="PF01408">
    <property type="entry name" value="GFO_IDH_MocA"/>
    <property type="match status" value="1"/>
</dbReference>
<evidence type="ECO:0000313" key="6">
    <source>
        <dbReference type="Proteomes" id="UP000451233"/>
    </source>
</evidence>
<organism evidence="5 6">
    <name type="scientific">Hufsiella ginkgonis</name>
    <dbReference type="NCBI Taxonomy" id="2695274"/>
    <lineage>
        <taxon>Bacteria</taxon>
        <taxon>Pseudomonadati</taxon>
        <taxon>Bacteroidota</taxon>
        <taxon>Sphingobacteriia</taxon>
        <taxon>Sphingobacteriales</taxon>
        <taxon>Sphingobacteriaceae</taxon>
        <taxon>Hufsiella</taxon>
    </lineage>
</organism>
<dbReference type="InterPro" id="IPR036291">
    <property type="entry name" value="NAD(P)-bd_dom_sf"/>
</dbReference>
<dbReference type="AlphaFoldDB" id="A0A7K1XTK5"/>
<name>A0A7K1XTK5_9SPHI</name>
<dbReference type="GO" id="GO:0016491">
    <property type="term" value="F:oxidoreductase activity"/>
    <property type="evidence" value="ECO:0007669"/>
    <property type="project" value="UniProtKB-KW"/>
</dbReference>
<dbReference type="EMBL" id="WVHS01000001">
    <property type="protein sequence ID" value="MXV14099.1"/>
    <property type="molecule type" value="Genomic_DNA"/>
</dbReference>
<evidence type="ECO:0000313" key="5">
    <source>
        <dbReference type="EMBL" id="MXV14099.1"/>
    </source>
</evidence>
<dbReference type="Pfam" id="PF22725">
    <property type="entry name" value="GFO_IDH_MocA_C3"/>
    <property type="match status" value="1"/>
</dbReference>
<keyword evidence="2" id="KW-0560">Oxidoreductase</keyword>
<dbReference type="Gene3D" id="3.40.50.720">
    <property type="entry name" value="NAD(P)-binding Rossmann-like Domain"/>
    <property type="match status" value="1"/>
</dbReference>
<reference evidence="5 6" key="1">
    <citation type="submission" date="2019-11" db="EMBL/GenBank/DDBJ databases">
        <title>Pedobacter sp. HMF7056 Genome sequencing and assembly.</title>
        <authorList>
            <person name="Kang H."/>
            <person name="Kim H."/>
            <person name="Joh K."/>
        </authorList>
    </citation>
    <scope>NUCLEOTIDE SEQUENCE [LARGE SCALE GENOMIC DNA]</scope>
    <source>
        <strain evidence="5 6">HMF7056</strain>
    </source>
</reference>
<dbReference type="RefSeq" id="WP_160905101.1">
    <property type="nucleotide sequence ID" value="NZ_WVHS01000001.1"/>
</dbReference>
<comment type="similarity">
    <text evidence="1">Belongs to the Gfo/Idh/MocA family.</text>
</comment>
<dbReference type="SUPFAM" id="SSF55347">
    <property type="entry name" value="Glyceraldehyde-3-phosphate dehydrogenase-like, C-terminal domain"/>
    <property type="match status" value="1"/>
</dbReference>
<dbReference type="SUPFAM" id="SSF51735">
    <property type="entry name" value="NAD(P)-binding Rossmann-fold domains"/>
    <property type="match status" value="1"/>
</dbReference>
<evidence type="ECO:0000256" key="1">
    <source>
        <dbReference type="ARBA" id="ARBA00010928"/>
    </source>
</evidence>
<dbReference type="PANTHER" id="PTHR22604:SF105">
    <property type="entry name" value="TRANS-1,2-DIHYDROBENZENE-1,2-DIOL DEHYDROGENASE"/>
    <property type="match status" value="1"/>
</dbReference>
<dbReference type="PANTHER" id="PTHR22604">
    <property type="entry name" value="OXIDOREDUCTASES"/>
    <property type="match status" value="1"/>
</dbReference>
<evidence type="ECO:0000259" key="3">
    <source>
        <dbReference type="Pfam" id="PF01408"/>
    </source>
</evidence>
<feature type="domain" description="GFO/IDH/MocA-like oxidoreductase" evidence="4">
    <location>
        <begin position="136"/>
        <end position="252"/>
    </location>
</feature>
<protein>
    <submittedName>
        <fullName evidence="5">Gfo/Idh/MocA family oxidoreductase</fullName>
    </submittedName>
</protein>
<dbReference type="InterPro" id="IPR000683">
    <property type="entry name" value="Gfo/Idh/MocA-like_OxRdtase_N"/>
</dbReference>
<gene>
    <name evidence="5" type="ORF">GS398_02210</name>
</gene>
<dbReference type="Gene3D" id="3.30.360.10">
    <property type="entry name" value="Dihydrodipicolinate Reductase, domain 2"/>
    <property type="match status" value="1"/>
</dbReference>
<comment type="caution">
    <text evidence="5">The sequence shown here is derived from an EMBL/GenBank/DDBJ whole genome shotgun (WGS) entry which is preliminary data.</text>
</comment>
<dbReference type="InterPro" id="IPR055170">
    <property type="entry name" value="GFO_IDH_MocA-like_dom"/>
</dbReference>
<keyword evidence="6" id="KW-1185">Reference proteome</keyword>
<feature type="domain" description="Gfo/Idh/MocA-like oxidoreductase N-terminal" evidence="3">
    <location>
        <begin position="7"/>
        <end position="118"/>
    </location>
</feature>
<proteinExistence type="inferred from homology"/>
<dbReference type="Proteomes" id="UP000451233">
    <property type="component" value="Unassembled WGS sequence"/>
</dbReference>
<evidence type="ECO:0000259" key="4">
    <source>
        <dbReference type="Pfam" id="PF22725"/>
    </source>
</evidence>